<feature type="region of interest" description="Disordered" evidence="1">
    <location>
        <begin position="37"/>
        <end position="101"/>
    </location>
</feature>
<protein>
    <submittedName>
        <fullName evidence="2">Uncharacterized protein</fullName>
    </submittedName>
</protein>
<proteinExistence type="predicted"/>
<evidence type="ECO:0000256" key="1">
    <source>
        <dbReference type="SAM" id="MobiDB-lite"/>
    </source>
</evidence>
<reference evidence="2 3" key="1">
    <citation type="journal article" date="2024" name="Microbiol. Resour. Announc.">
        <title>Genome annotations for the ascomycete fungi Trichoderma harzianum, Trichoderma aggressivum, and Purpureocillium lilacinum.</title>
        <authorList>
            <person name="Beijen E.P.W."/>
            <person name="Ohm R.A."/>
        </authorList>
    </citation>
    <scope>NUCLEOTIDE SEQUENCE [LARGE SCALE GENOMIC DNA]</scope>
    <source>
        <strain evidence="2 3">CBS 150709</strain>
    </source>
</reference>
<dbReference type="EMBL" id="JAWRVI010000002">
    <property type="protein sequence ID" value="KAK4094926.1"/>
    <property type="molecule type" value="Genomic_DNA"/>
</dbReference>
<sequence>MTLHFTPSHLPSLRPPSRRHRYTSFVHAVPSSPLPSPPFLLARPDPPPANSIPLQLPPGRAFSSAPKLLVRRPLRPDSSFRRLSDRHGTSNLDRPVTEPHHGVARHRHIRPSAVSLAVDHPSEDGLALTVTPFRVSTPPFTATVSHPAGARQLC</sequence>
<dbReference type="Proteomes" id="UP001287286">
    <property type="component" value="Unassembled WGS sequence"/>
</dbReference>
<keyword evidence="3" id="KW-1185">Reference proteome</keyword>
<organism evidence="2 3">
    <name type="scientific">Purpureocillium lilacinum</name>
    <name type="common">Paecilomyces lilacinus</name>
    <dbReference type="NCBI Taxonomy" id="33203"/>
    <lineage>
        <taxon>Eukaryota</taxon>
        <taxon>Fungi</taxon>
        <taxon>Dikarya</taxon>
        <taxon>Ascomycota</taxon>
        <taxon>Pezizomycotina</taxon>
        <taxon>Sordariomycetes</taxon>
        <taxon>Hypocreomycetidae</taxon>
        <taxon>Hypocreales</taxon>
        <taxon>Ophiocordycipitaceae</taxon>
        <taxon>Purpureocillium</taxon>
    </lineage>
</organism>
<comment type="caution">
    <text evidence="2">The sequence shown here is derived from an EMBL/GenBank/DDBJ whole genome shotgun (WGS) entry which is preliminary data.</text>
</comment>
<gene>
    <name evidence="2" type="ORF">Purlil1_622</name>
</gene>
<feature type="compositionally biased region" description="Basic and acidic residues" evidence="1">
    <location>
        <begin position="74"/>
        <end position="88"/>
    </location>
</feature>
<evidence type="ECO:0000313" key="3">
    <source>
        <dbReference type="Proteomes" id="UP001287286"/>
    </source>
</evidence>
<feature type="compositionally biased region" description="Pro residues" evidence="1">
    <location>
        <begin position="37"/>
        <end position="50"/>
    </location>
</feature>
<accession>A0ABR0CG02</accession>
<evidence type="ECO:0000313" key="2">
    <source>
        <dbReference type="EMBL" id="KAK4094926.1"/>
    </source>
</evidence>
<name>A0ABR0CG02_PURLI</name>